<dbReference type="PANTHER" id="PTHR30535">
    <property type="entry name" value="VITAMIN B12-BINDING PROTEIN"/>
    <property type="match status" value="1"/>
</dbReference>
<feature type="domain" description="Fe/B12 periplasmic-binding" evidence="3">
    <location>
        <begin position="104"/>
        <end position="368"/>
    </location>
</feature>
<gene>
    <name evidence="4" type="ORF">CLV56_2744</name>
</gene>
<dbReference type="RefSeq" id="WP_245857823.1">
    <property type="nucleotide sequence ID" value="NZ_PGEZ01000001.1"/>
</dbReference>
<feature type="signal peptide" evidence="2">
    <location>
        <begin position="1"/>
        <end position="28"/>
    </location>
</feature>
<dbReference type="SUPFAM" id="SSF53807">
    <property type="entry name" value="Helical backbone' metal receptor"/>
    <property type="match status" value="1"/>
</dbReference>
<dbReference type="PANTHER" id="PTHR30535:SF4">
    <property type="entry name" value="HEMIN-BINDING PERIPLASMIC PROTEIN HMUT"/>
    <property type="match status" value="1"/>
</dbReference>
<evidence type="ECO:0000259" key="3">
    <source>
        <dbReference type="PROSITE" id="PS50983"/>
    </source>
</evidence>
<proteinExistence type="inferred from homology"/>
<reference evidence="4 5" key="1">
    <citation type="submission" date="2017-11" db="EMBL/GenBank/DDBJ databases">
        <title>Genomic Encyclopedia of Archaeal and Bacterial Type Strains, Phase II (KMG-II): From Individual Species to Whole Genera.</title>
        <authorList>
            <person name="Goeker M."/>
        </authorList>
    </citation>
    <scope>NUCLEOTIDE SEQUENCE [LARGE SCALE GENOMIC DNA]</scope>
    <source>
        <strain evidence="4 5">DSM 27763</strain>
    </source>
</reference>
<dbReference type="PROSITE" id="PS51257">
    <property type="entry name" value="PROKAR_LIPOPROTEIN"/>
    <property type="match status" value="1"/>
</dbReference>
<evidence type="ECO:0000256" key="2">
    <source>
        <dbReference type="SAM" id="SignalP"/>
    </source>
</evidence>
<dbReference type="EMBL" id="PGEZ01000001">
    <property type="protein sequence ID" value="PJJ58493.1"/>
    <property type="molecule type" value="Genomic_DNA"/>
</dbReference>
<keyword evidence="2" id="KW-0732">Signal</keyword>
<dbReference type="Proteomes" id="UP000230842">
    <property type="component" value="Unassembled WGS sequence"/>
</dbReference>
<comment type="similarity">
    <text evidence="1">Belongs to the bacterial solute-binding protein 8 family.</text>
</comment>
<dbReference type="AlphaFoldDB" id="A0A2M9BKN4"/>
<protein>
    <submittedName>
        <fullName evidence="4">Iron complex transport system substrate-binding protein</fullName>
    </submittedName>
</protein>
<name>A0A2M9BKN4_9ACTN</name>
<dbReference type="Pfam" id="PF01497">
    <property type="entry name" value="Peripla_BP_2"/>
    <property type="match status" value="1"/>
</dbReference>
<evidence type="ECO:0000256" key="1">
    <source>
        <dbReference type="ARBA" id="ARBA00008814"/>
    </source>
</evidence>
<evidence type="ECO:0000313" key="5">
    <source>
        <dbReference type="Proteomes" id="UP000230842"/>
    </source>
</evidence>
<dbReference type="InterPro" id="IPR002491">
    <property type="entry name" value="ABC_transptr_periplasmic_BD"/>
</dbReference>
<feature type="chain" id="PRO_5039628507" evidence="2">
    <location>
        <begin position="29"/>
        <end position="371"/>
    </location>
</feature>
<dbReference type="Gene3D" id="3.40.50.1980">
    <property type="entry name" value="Nitrogenase molybdenum iron protein domain"/>
    <property type="match status" value="2"/>
</dbReference>
<evidence type="ECO:0000313" key="4">
    <source>
        <dbReference type="EMBL" id="PJJ58493.1"/>
    </source>
</evidence>
<dbReference type="PROSITE" id="PS50983">
    <property type="entry name" value="FE_B12_PBP"/>
    <property type="match status" value="1"/>
</dbReference>
<organism evidence="4 5">
    <name type="scientific">Mumia flava</name>
    <dbReference type="NCBI Taxonomy" id="1348852"/>
    <lineage>
        <taxon>Bacteria</taxon>
        <taxon>Bacillati</taxon>
        <taxon>Actinomycetota</taxon>
        <taxon>Actinomycetes</taxon>
        <taxon>Propionibacteriales</taxon>
        <taxon>Nocardioidaceae</taxon>
        <taxon>Mumia</taxon>
    </lineage>
</organism>
<comment type="caution">
    <text evidence="4">The sequence shown here is derived from an EMBL/GenBank/DDBJ whole genome shotgun (WGS) entry which is preliminary data.</text>
</comment>
<dbReference type="InterPro" id="IPR050902">
    <property type="entry name" value="ABC_Transporter_SBP"/>
</dbReference>
<accession>A0A2M9BKN4</accession>
<sequence>MLRRPPSLSRTWTPVALPALLVAILAGCATPGPQAEASGTITDIPALAEATPADDAKAYEGELQLDLGDAIPEPVTEDPVQDLPTTVTDAQGTKVEVDAARRVLALDQYGTLSQTVYELGLGDLLVGRDVSTTFEQAVDLPLVTQNGHELNGEAILDLEPDLILTDTSLGPWDVIEQMRDSGVAVVVVESGRSLDNVSELIGQVAGALGVPDAGDALAKRTQAAIDDVEAQVEATTPAAVQEQLRTVFLYVRGQSGVYYMFGEGSGADALIDAAGGYDVAREIGWDGMKPLNDEGLLAAQPDAILMMSKGLDSAGGVDGLLDRYPALAQTPAGQHRRFITLPDSQILSFGPRSADVINALAVALYAPEALS</sequence>
<keyword evidence="5" id="KW-1185">Reference proteome</keyword>